<evidence type="ECO:0000256" key="7">
    <source>
        <dbReference type="ARBA" id="ARBA00024033"/>
    </source>
</evidence>
<evidence type="ECO:0000256" key="1">
    <source>
        <dbReference type="ARBA" id="ARBA00004651"/>
    </source>
</evidence>
<keyword evidence="10" id="KW-1185">Reference proteome</keyword>
<organism evidence="9 10">
    <name type="scientific">Terriglobus roseus</name>
    <dbReference type="NCBI Taxonomy" id="392734"/>
    <lineage>
        <taxon>Bacteria</taxon>
        <taxon>Pseudomonadati</taxon>
        <taxon>Acidobacteriota</taxon>
        <taxon>Terriglobia</taxon>
        <taxon>Terriglobales</taxon>
        <taxon>Acidobacteriaceae</taxon>
        <taxon>Terriglobus</taxon>
    </lineage>
</organism>
<evidence type="ECO:0000256" key="8">
    <source>
        <dbReference type="SAM" id="Phobius"/>
    </source>
</evidence>
<accession>A0A1G7Q866</accession>
<keyword evidence="6 8" id="KW-0472">Membrane</keyword>
<gene>
    <name evidence="9" type="ORF">SAMN05444167_3788</name>
</gene>
<proteinExistence type="inferred from homology"/>
<feature type="transmembrane region" description="Helical" evidence="8">
    <location>
        <begin position="211"/>
        <end position="236"/>
    </location>
</feature>
<feature type="transmembrane region" description="Helical" evidence="8">
    <location>
        <begin position="417"/>
        <end position="436"/>
    </location>
</feature>
<dbReference type="AlphaFoldDB" id="A0A1G7Q866"/>
<comment type="similarity">
    <text evidence="7">Belongs to the glycosyltransferase 87 family.</text>
</comment>
<keyword evidence="3" id="KW-0808">Transferase</keyword>
<feature type="transmembrane region" description="Helical" evidence="8">
    <location>
        <begin position="130"/>
        <end position="151"/>
    </location>
</feature>
<feature type="transmembrane region" description="Helical" evidence="8">
    <location>
        <begin position="163"/>
        <end position="182"/>
    </location>
</feature>
<name>A0A1G7Q866_9BACT</name>
<dbReference type="GO" id="GO:0005886">
    <property type="term" value="C:plasma membrane"/>
    <property type="evidence" value="ECO:0007669"/>
    <property type="project" value="UniProtKB-SubCell"/>
</dbReference>
<evidence type="ECO:0000313" key="9">
    <source>
        <dbReference type="EMBL" id="SDF94684.1"/>
    </source>
</evidence>
<reference evidence="9 10" key="1">
    <citation type="submission" date="2016-10" db="EMBL/GenBank/DDBJ databases">
        <authorList>
            <person name="de Groot N.N."/>
        </authorList>
    </citation>
    <scope>NUCLEOTIDE SEQUENCE [LARGE SCALE GENOMIC DNA]</scope>
    <source>
        <strain evidence="9 10">GAS232</strain>
    </source>
</reference>
<feature type="transmembrane region" description="Helical" evidence="8">
    <location>
        <begin position="342"/>
        <end position="360"/>
    </location>
</feature>
<feature type="transmembrane region" description="Helical" evidence="8">
    <location>
        <begin position="187"/>
        <end position="205"/>
    </location>
</feature>
<evidence type="ECO:0008006" key="11">
    <source>
        <dbReference type="Google" id="ProtNLM"/>
    </source>
</evidence>
<evidence type="ECO:0000256" key="2">
    <source>
        <dbReference type="ARBA" id="ARBA00022475"/>
    </source>
</evidence>
<feature type="transmembrane region" description="Helical" evidence="8">
    <location>
        <begin position="388"/>
        <end position="405"/>
    </location>
</feature>
<feature type="transmembrane region" description="Helical" evidence="8">
    <location>
        <begin position="366"/>
        <end position="383"/>
    </location>
</feature>
<dbReference type="InterPro" id="IPR018584">
    <property type="entry name" value="GT87"/>
</dbReference>
<feature type="transmembrane region" description="Helical" evidence="8">
    <location>
        <begin position="243"/>
        <end position="263"/>
    </location>
</feature>
<comment type="subcellular location">
    <subcellularLocation>
        <location evidence="1">Cell membrane</location>
        <topology evidence="1">Multi-pass membrane protein</topology>
    </subcellularLocation>
</comment>
<keyword evidence="5 8" id="KW-1133">Transmembrane helix</keyword>
<feature type="transmembrane region" description="Helical" evidence="8">
    <location>
        <begin position="97"/>
        <end position="118"/>
    </location>
</feature>
<feature type="transmembrane region" description="Helical" evidence="8">
    <location>
        <begin position="32"/>
        <end position="51"/>
    </location>
</feature>
<dbReference type="OrthoDB" id="8833275at2"/>
<keyword evidence="4 8" id="KW-0812">Transmembrane</keyword>
<feature type="transmembrane region" description="Helical" evidence="8">
    <location>
        <begin position="316"/>
        <end position="335"/>
    </location>
</feature>
<sequence length="448" mass="49840">MRTYGRGKAAASVLYWSGMSPRHSDPAHGRRLLLFVLSSLVLSNFVPRVLFKLFGWGNPGSIGGMVHDFWTFRTWTDSWLPMMRSVDYFLQHPTLPIYYAPLYDTLIYSLASILPLWALKKLGMGDVAMLRFLAVTSWLALVGIAGVALAMGHKFLKARGVRMTWETIVAVLAAVLFCYPLLKGYSLGNAQTYLSFEFALLLLLWSEGKEAAGGVVGALLAFVKPQYALLLIWMAVRKRWNATIAFLATSAVLLLFSVIVFGVHNNLDFLHVLAGLSKKAQSHYGNQSMFGTLNRAIGNGENISYTPLLYTPYIRWVYLTTVSTALVLMGAVLLFPWGKLRASAADLAAMGIASVAASPMAWEHHYGIVCGVFAWVWFAYGCWQHKRPWVLGIASLFTMNAWLAFNKAAPYHGWNIIQSYMYFSALLLVVVLMVLARKVTRGEAEPVI</sequence>
<evidence type="ECO:0000256" key="6">
    <source>
        <dbReference type="ARBA" id="ARBA00023136"/>
    </source>
</evidence>
<dbReference type="GO" id="GO:0016758">
    <property type="term" value="F:hexosyltransferase activity"/>
    <property type="evidence" value="ECO:0007669"/>
    <property type="project" value="InterPro"/>
</dbReference>
<dbReference type="EMBL" id="LT629690">
    <property type="protein sequence ID" value="SDF94684.1"/>
    <property type="molecule type" value="Genomic_DNA"/>
</dbReference>
<keyword evidence="2" id="KW-1003">Cell membrane</keyword>
<dbReference type="Proteomes" id="UP000182427">
    <property type="component" value="Chromosome I"/>
</dbReference>
<evidence type="ECO:0000256" key="4">
    <source>
        <dbReference type="ARBA" id="ARBA00022692"/>
    </source>
</evidence>
<protein>
    <recommendedName>
        <fullName evidence="11">DUF2029 domain-containing protein</fullName>
    </recommendedName>
</protein>
<evidence type="ECO:0000256" key="5">
    <source>
        <dbReference type="ARBA" id="ARBA00022989"/>
    </source>
</evidence>
<evidence type="ECO:0000256" key="3">
    <source>
        <dbReference type="ARBA" id="ARBA00022679"/>
    </source>
</evidence>
<dbReference type="Pfam" id="PF09594">
    <property type="entry name" value="GT87"/>
    <property type="match status" value="1"/>
</dbReference>
<evidence type="ECO:0000313" key="10">
    <source>
        <dbReference type="Proteomes" id="UP000182427"/>
    </source>
</evidence>